<protein>
    <submittedName>
        <fullName evidence="1">Uncharacterized protein</fullName>
    </submittedName>
</protein>
<dbReference type="KEGG" id="proe:H9L23_07355"/>
<dbReference type="EMBL" id="CP060723">
    <property type="protein sequence ID" value="QNN43894.1"/>
    <property type="molecule type" value="Genomic_DNA"/>
</dbReference>
<organism evidence="1 2">
    <name type="scientific">Pedobacter roseus</name>
    <dbReference type="NCBI Taxonomy" id="336820"/>
    <lineage>
        <taxon>Bacteria</taxon>
        <taxon>Pseudomonadati</taxon>
        <taxon>Bacteroidota</taxon>
        <taxon>Sphingobacteriia</taxon>
        <taxon>Sphingobacteriales</taxon>
        <taxon>Sphingobacteriaceae</taxon>
        <taxon>Pedobacter</taxon>
    </lineage>
</organism>
<sequence>MKRKIYLSVTDSDIDQLKTFLPTLKSDNLNSLFNLLIEKEDVDEYIRHYTYLALSDMSGFEPNDFKDNSDLKFDLGLSLYQKRALKNYFQKITNDLGSQKNITVKECEDLKKVMDCLKLIKSKL</sequence>
<accession>A0A7G9QKL9</accession>
<name>A0A7G9QKL9_9SPHI</name>
<keyword evidence="2" id="KW-1185">Reference proteome</keyword>
<dbReference type="Proteomes" id="UP000515806">
    <property type="component" value="Chromosome"/>
</dbReference>
<dbReference type="AlphaFoldDB" id="A0A7G9QKL9"/>
<evidence type="ECO:0000313" key="1">
    <source>
        <dbReference type="EMBL" id="QNN43894.1"/>
    </source>
</evidence>
<evidence type="ECO:0000313" key="2">
    <source>
        <dbReference type="Proteomes" id="UP000515806"/>
    </source>
</evidence>
<dbReference type="RefSeq" id="WP_187594350.1">
    <property type="nucleotide sequence ID" value="NZ_CP060723.1"/>
</dbReference>
<reference evidence="1 2" key="1">
    <citation type="submission" date="2020-08" db="EMBL/GenBank/DDBJ databases">
        <title>Genome sequence of Pedobacter roseus KACC 11594T.</title>
        <authorList>
            <person name="Hyun D.-W."/>
            <person name="Bae J.-W."/>
        </authorList>
    </citation>
    <scope>NUCLEOTIDE SEQUENCE [LARGE SCALE GENOMIC DNA]</scope>
    <source>
        <strain evidence="1 2">KACC 11594</strain>
    </source>
</reference>
<proteinExistence type="predicted"/>
<gene>
    <name evidence="1" type="ORF">H9L23_07355</name>
</gene>